<dbReference type="GO" id="GO:0005516">
    <property type="term" value="F:calmodulin binding"/>
    <property type="evidence" value="ECO:0007669"/>
    <property type="project" value="InterPro"/>
</dbReference>
<feature type="transmembrane region" description="Helical" evidence="8">
    <location>
        <begin position="307"/>
        <end position="332"/>
    </location>
</feature>
<comment type="subcellular location">
    <subcellularLocation>
        <location evidence="1">Membrane</location>
        <topology evidence="1">Multi-pass membrane protein</topology>
    </subcellularLocation>
</comment>
<feature type="transmembrane region" description="Helical" evidence="8">
    <location>
        <begin position="247"/>
        <end position="264"/>
    </location>
</feature>
<evidence type="ECO:0000259" key="9">
    <source>
        <dbReference type="Pfam" id="PF02888"/>
    </source>
</evidence>
<evidence type="ECO:0000256" key="5">
    <source>
        <dbReference type="ARBA" id="ARBA00023065"/>
    </source>
</evidence>
<evidence type="ECO:0000256" key="8">
    <source>
        <dbReference type="SAM" id="Phobius"/>
    </source>
</evidence>
<comment type="caution">
    <text evidence="11">The sequence shown here is derived from an EMBL/GenBank/DDBJ whole genome shotgun (WGS) entry which is preliminary data.</text>
</comment>
<evidence type="ECO:0000259" key="10">
    <source>
        <dbReference type="Pfam" id="PF07885"/>
    </source>
</evidence>
<dbReference type="PRINTS" id="PR00169">
    <property type="entry name" value="KCHANNEL"/>
</dbReference>
<accession>A0A815TM48</accession>
<evidence type="ECO:0000256" key="2">
    <source>
        <dbReference type="ARBA" id="ARBA00022448"/>
    </source>
</evidence>
<feature type="transmembrane region" description="Helical" evidence="8">
    <location>
        <begin position="100"/>
        <end position="122"/>
    </location>
</feature>
<dbReference type="EMBL" id="CAJNOV010012949">
    <property type="protein sequence ID" value="CAF1502742.1"/>
    <property type="molecule type" value="Genomic_DNA"/>
</dbReference>
<dbReference type="InterPro" id="IPR004178">
    <property type="entry name" value="CaM-bd_dom"/>
</dbReference>
<evidence type="ECO:0000256" key="7">
    <source>
        <dbReference type="ARBA" id="ARBA00023303"/>
    </source>
</evidence>
<dbReference type="InterPro" id="IPR036122">
    <property type="entry name" value="CaM-bd_dom_sf"/>
</dbReference>
<sequence length="468" mass="53508">MACNHKSRPSLESTAIDIISSSTRKISSVTSFHHQANHNRNSIQNTTMAIMNPRIENRRNLHKRLNVVSNVMCFLGVFGIVLMIISNEINFIIGNDEDTFASWLIKLAISLSTIILLGLIVYYHQLDLNLYCITNSCAHWRLGLTGTRIFFITIEILVCAIHPIPRYFHSKLSLNSASTHSLSISYTSIDVALSLPMFIRLYLVCRFMKFHSHFVQNASSKSLGYLNQVSIDFFFVIKTYVEQWPTRCLIIFCTIVIFIGSWSLRACDYLPTGEHASMSDSIWLFMVTLTTVGYGDITPTSYCGRSVIVIGALVGTFTTALLISILAQALVLTRWEKYVYSFVLNIEVAKKRKIQAANVIKFTIKVWYLSRKNKAKSFQFIKAQWYLFQSIHVMQELKREQRSLIDSFCTLPDLLILQRDANSTTEKLAQQTNKMKIIIDKIDEKFTSMDQTMNNVQNAINSLLDRVH</sequence>
<keyword evidence="7" id="KW-0407">Ion channel</keyword>
<feature type="transmembrane region" description="Helical" evidence="8">
    <location>
        <begin position="276"/>
        <end position="295"/>
    </location>
</feature>
<dbReference type="InterPro" id="IPR015449">
    <property type="entry name" value="K_chnl_Ca-activ_SK"/>
</dbReference>
<evidence type="ECO:0000256" key="4">
    <source>
        <dbReference type="ARBA" id="ARBA00022989"/>
    </source>
</evidence>
<feature type="transmembrane region" description="Helical" evidence="8">
    <location>
        <begin position="184"/>
        <end position="203"/>
    </location>
</feature>
<evidence type="ECO:0000256" key="1">
    <source>
        <dbReference type="ARBA" id="ARBA00004141"/>
    </source>
</evidence>
<dbReference type="SUPFAM" id="SSF81327">
    <property type="entry name" value="Small-conductance potassium channel"/>
    <property type="match status" value="1"/>
</dbReference>
<keyword evidence="5" id="KW-0406">Ion transport</keyword>
<evidence type="ECO:0000313" key="12">
    <source>
        <dbReference type="Proteomes" id="UP000663855"/>
    </source>
</evidence>
<protein>
    <submittedName>
        <fullName evidence="11">Uncharacterized protein</fullName>
    </submittedName>
</protein>
<gene>
    <name evidence="11" type="ORF">CJN711_LOCUS27343</name>
</gene>
<proteinExistence type="predicted"/>
<keyword evidence="2" id="KW-0813">Transport</keyword>
<reference evidence="11" key="1">
    <citation type="submission" date="2021-02" db="EMBL/GenBank/DDBJ databases">
        <authorList>
            <person name="Nowell W R."/>
        </authorList>
    </citation>
    <scope>NUCLEOTIDE SEQUENCE</scope>
</reference>
<dbReference type="Gene3D" id="1.10.287.70">
    <property type="match status" value="2"/>
</dbReference>
<keyword evidence="3 8" id="KW-0812">Transmembrane</keyword>
<feature type="transmembrane region" description="Helical" evidence="8">
    <location>
        <begin position="67"/>
        <end position="85"/>
    </location>
</feature>
<dbReference type="Pfam" id="PF02888">
    <property type="entry name" value="CaMBD"/>
    <property type="match status" value="1"/>
</dbReference>
<dbReference type="InterPro" id="IPR013099">
    <property type="entry name" value="K_chnl_dom"/>
</dbReference>
<dbReference type="SUPFAM" id="SSF81324">
    <property type="entry name" value="Voltage-gated potassium channels"/>
    <property type="match status" value="1"/>
</dbReference>
<evidence type="ECO:0000313" key="11">
    <source>
        <dbReference type="EMBL" id="CAF1502742.1"/>
    </source>
</evidence>
<dbReference type="Proteomes" id="UP000663855">
    <property type="component" value="Unassembled WGS sequence"/>
</dbReference>
<dbReference type="Pfam" id="PF07885">
    <property type="entry name" value="Ion_trans_2"/>
    <property type="match status" value="1"/>
</dbReference>
<dbReference type="GO" id="GO:0016020">
    <property type="term" value="C:membrane"/>
    <property type="evidence" value="ECO:0007669"/>
    <property type="project" value="UniProtKB-SubCell"/>
</dbReference>
<dbReference type="GO" id="GO:0016286">
    <property type="term" value="F:small conductance calcium-activated potassium channel activity"/>
    <property type="evidence" value="ECO:0007669"/>
    <property type="project" value="InterPro"/>
</dbReference>
<dbReference type="Pfam" id="PF03530">
    <property type="entry name" value="SK_channel"/>
    <property type="match status" value="1"/>
</dbReference>
<evidence type="ECO:0000256" key="6">
    <source>
        <dbReference type="ARBA" id="ARBA00023136"/>
    </source>
</evidence>
<keyword evidence="6 8" id="KW-0472">Membrane</keyword>
<dbReference type="AlphaFoldDB" id="A0A815TM48"/>
<dbReference type="PANTHER" id="PTHR10153">
    <property type="entry name" value="SMALL CONDUCTANCE CALCIUM-ACTIVATED POTASSIUM CHANNEL"/>
    <property type="match status" value="1"/>
</dbReference>
<keyword evidence="4 8" id="KW-1133">Transmembrane helix</keyword>
<name>A0A815TM48_9BILA</name>
<evidence type="ECO:0000256" key="3">
    <source>
        <dbReference type="ARBA" id="ARBA00022692"/>
    </source>
</evidence>
<organism evidence="11 12">
    <name type="scientific">Rotaria magnacalcarata</name>
    <dbReference type="NCBI Taxonomy" id="392030"/>
    <lineage>
        <taxon>Eukaryota</taxon>
        <taxon>Metazoa</taxon>
        <taxon>Spiralia</taxon>
        <taxon>Gnathifera</taxon>
        <taxon>Rotifera</taxon>
        <taxon>Eurotatoria</taxon>
        <taxon>Bdelloidea</taxon>
        <taxon>Philodinida</taxon>
        <taxon>Philodinidae</taxon>
        <taxon>Rotaria</taxon>
    </lineage>
</organism>
<feature type="domain" description="Potassium channel" evidence="10">
    <location>
        <begin position="253"/>
        <end position="330"/>
    </location>
</feature>
<feature type="transmembrane region" description="Helical" evidence="8">
    <location>
        <begin position="142"/>
        <end position="164"/>
    </location>
</feature>
<feature type="domain" description="Calmodulin-binding" evidence="9">
    <location>
        <begin position="346"/>
        <end position="414"/>
    </location>
</feature>